<evidence type="ECO:0000313" key="3">
    <source>
        <dbReference type="Proteomes" id="UP001357485"/>
    </source>
</evidence>
<dbReference type="EMBL" id="JAVRRA010003878">
    <property type="protein sequence ID" value="KAK5275967.1"/>
    <property type="molecule type" value="Genomic_DNA"/>
</dbReference>
<gene>
    <name evidence="2" type="ORF">LTR16_011912</name>
</gene>
<feature type="region of interest" description="Disordered" evidence="1">
    <location>
        <begin position="47"/>
        <end position="147"/>
    </location>
</feature>
<accession>A0ABR0M0W7</accession>
<evidence type="ECO:0000256" key="1">
    <source>
        <dbReference type="SAM" id="MobiDB-lite"/>
    </source>
</evidence>
<dbReference type="Proteomes" id="UP001357485">
    <property type="component" value="Unassembled WGS sequence"/>
</dbReference>
<organism evidence="2 3">
    <name type="scientific">Cryomyces antarcticus</name>
    <dbReference type="NCBI Taxonomy" id="329879"/>
    <lineage>
        <taxon>Eukaryota</taxon>
        <taxon>Fungi</taxon>
        <taxon>Dikarya</taxon>
        <taxon>Ascomycota</taxon>
        <taxon>Pezizomycotina</taxon>
        <taxon>Dothideomycetes</taxon>
        <taxon>Dothideomycetes incertae sedis</taxon>
        <taxon>Cryomyces</taxon>
    </lineage>
</organism>
<feature type="compositionally biased region" description="Basic and acidic residues" evidence="1">
    <location>
        <begin position="109"/>
        <end position="119"/>
    </location>
</feature>
<sequence>MERALTCSLRKDIAQFPVNDDGLKALLSNPACTPRANVVEAREQISSSKWQAARNEDVEHTPGTQPPVDEMASSLREEPAHKMPEVSKTAEKEQSPFLYEQQKVGQAESHPEAVDKETTAEDPVINAQKTARHQYDHSAERNLCQVE</sequence>
<proteinExistence type="predicted"/>
<feature type="non-terminal residue" evidence="2">
    <location>
        <position position="147"/>
    </location>
</feature>
<comment type="caution">
    <text evidence="2">The sequence shown here is derived from an EMBL/GenBank/DDBJ whole genome shotgun (WGS) entry which is preliminary data.</text>
</comment>
<feature type="compositionally biased region" description="Basic and acidic residues" evidence="1">
    <location>
        <begin position="75"/>
        <end position="94"/>
    </location>
</feature>
<reference evidence="2 3" key="1">
    <citation type="submission" date="2023-08" db="EMBL/GenBank/DDBJ databases">
        <title>Black Yeasts Isolated from many extreme environments.</title>
        <authorList>
            <person name="Coleine C."/>
            <person name="Stajich J.E."/>
            <person name="Selbmann L."/>
        </authorList>
    </citation>
    <scope>NUCLEOTIDE SEQUENCE [LARGE SCALE GENOMIC DNA]</scope>
    <source>
        <strain evidence="2 3">CCFEE 536</strain>
    </source>
</reference>
<protein>
    <submittedName>
        <fullName evidence="2">Uncharacterized protein</fullName>
    </submittedName>
</protein>
<keyword evidence="3" id="KW-1185">Reference proteome</keyword>
<name>A0ABR0M0W7_9PEZI</name>
<evidence type="ECO:0000313" key="2">
    <source>
        <dbReference type="EMBL" id="KAK5275967.1"/>
    </source>
</evidence>